<organism evidence="1 2">
    <name type="scientific">Plantactinospora soyae</name>
    <dbReference type="NCBI Taxonomy" id="1544732"/>
    <lineage>
        <taxon>Bacteria</taxon>
        <taxon>Bacillati</taxon>
        <taxon>Actinomycetota</taxon>
        <taxon>Actinomycetes</taxon>
        <taxon>Micromonosporales</taxon>
        <taxon>Micromonosporaceae</taxon>
        <taxon>Plantactinospora</taxon>
    </lineage>
</organism>
<sequence>MGGDAEDVDPVGTHLYDDQRVQAVQADGVEMEEVRGQQAIGLRFEKGCPLVPRMAGAGCGAESCGAEHCVRLPR</sequence>
<reference evidence="1" key="1">
    <citation type="submission" date="2020-10" db="EMBL/GenBank/DDBJ databases">
        <title>Sequencing the genomes of 1000 actinobacteria strains.</title>
        <authorList>
            <person name="Klenk H.-P."/>
        </authorList>
    </citation>
    <scope>NUCLEOTIDE SEQUENCE</scope>
    <source>
        <strain evidence="1">DSM 46832</strain>
    </source>
</reference>
<comment type="caution">
    <text evidence="1">The sequence shown here is derived from an EMBL/GenBank/DDBJ whole genome shotgun (WGS) entry which is preliminary data.</text>
</comment>
<dbReference type="EMBL" id="JADBEB010000001">
    <property type="protein sequence ID" value="MBE1489700.1"/>
    <property type="molecule type" value="Genomic_DNA"/>
</dbReference>
<dbReference type="AlphaFoldDB" id="A0A927MEL9"/>
<protein>
    <submittedName>
        <fullName evidence="1">Uncharacterized protein</fullName>
    </submittedName>
</protein>
<dbReference type="Proteomes" id="UP000649753">
    <property type="component" value="Unassembled WGS sequence"/>
</dbReference>
<dbReference type="RefSeq" id="WP_192769125.1">
    <property type="nucleotide sequence ID" value="NZ_JADBEB010000001.1"/>
</dbReference>
<name>A0A927MEL9_9ACTN</name>
<accession>A0A927MEL9</accession>
<gene>
    <name evidence="1" type="ORF">H4W31_005338</name>
</gene>
<keyword evidence="2" id="KW-1185">Reference proteome</keyword>
<proteinExistence type="predicted"/>
<evidence type="ECO:0000313" key="1">
    <source>
        <dbReference type="EMBL" id="MBE1489700.1"/>
    </source>
</evidence>
<evidence type="ECO:0000313" key="2">
    <source>
        <dbReference type="Proteomes" id="UP000649753"/>
    </source>
</evidence>